<keyword evidence="2" id="KW-1003">Cell membrane</keyword>
<evidence type="ECO:0000313" key="10">
    <source>
        <dbReference type="Proteomes" id="UP000248039"/>
    </source>
</evidence>
<gene>
    <name evidence="9" type="ORF">C7C46_09895</name>
</gene>
<comment type="subcellular location">
    <subcellularLocation>
        <location evidence="1">Cell membrane</location>
        <topology evidence="1">Multi-pass membrane protein</topology>
    </subcellularLocation>
</comment>
<proteinExistence type="predicted"/>
<dbReference type="EMBL" id="PYBW01000030">
    <property type="protein sequence ID" value="PYC82662.1"/>
    <property type="molecule type" value="Genomic_DNA"/>
</dbReference>
<dbReference type="RefSeq" id="WP_110667916.1">
    <property type="nucleotide sequence ID" value="NZ_PYBW01000030.1"/>
</dbReference>
<organism evidence="9 10">
    <name type="scientific">Streptomyces tateyamensis</name>
    <dbReference type="NCBI Taxonomy" id="565073"/>
    <lineage>
        <taxon>Bacteria</taxon>
        <taxon>Bacillati</taxon>
        <taxon>Actinomycetota</taxon>
        <taxon>Actinomycetes</taxon>
        <taxon>Kitasatosporales</taxon>
        <taxon>Streptomycetaceae</taxon>
        <taxon>Streptomyces</taxon>
    </lineage>
</organism>
<reference evidence="9 10" key="1">
    <citation type="submission" date="2018-03" db="EMBL/GenBank/DDBJ databases">
        <title>Bioinformatic expansion and discovery of thiopeptide antibiotics.</title>
        <authorList>
            <person name="Schwalen C.J."/>
            <person name="Hudson G.A."/>
            <person name="Mitchell D.A."/>
        </authorList>
    </citation>
    <scope>NUCLEOTIDE SEQUENCE [LARGE SCALE GENOMIC DNA]</scope>
    <source>
        <strain evidence="9 10">ATCC 21389</strain>
    </source>
</reference>
<keyword evidence="4 6" id="KW-1133">Transmembrane helix</keyword>
<evidence type="ECO:0000259" key="8">
    <source>
        <dbReference type="Pfam" id="PF13396"/>
    </source>
</evidence>
<keyword evidence="5 6" id="KW-0472">Membrane</keyword>
<dbReference type="Pfam" id="PF13396">
    <property type="entry name" value="PLDc_N"/>
    <property type="match status" value="1"/>
</dbReference>
<evidence type="ECO:0000256" key="6">
    <source>
        <dbReference type="SAM" id="Phobius"/>
    </source>
</evidence>
<feature type="domain" description="Cardiolipin synthase N-terminal" evidence="8">
    <location>
        <begin position="19"/>
        <end position="65"/>
    </location>
</feature>
<dbReference type="InterPro" id="IPR018649">
    <property type="entry name" value="SHOCT"/>
</dbReference>
<dbReference type="GO" id="GO:0005886">
    <property type="term" value="C:plasma membrane"/>
    <property type="evidence" value="ECO:0007669"/>
    <property type="project" value="UniProtKB-SubCell"/>
</dbReference>
<keyword evidence="10" id="KW-1185">Reference proteome</keyword>
<dbReference type="Pfam" id="PF09851">
    <property type="entry name" value="SHOCT"/>
    <property type="match status" value="1"/>
</dbReference>
<evidence type="ECO:0000256" key="2">
    <source>
        <dbReference type="ARBA" id="ARBA00022475"/>
    </source>
</evidence>
<evidence type="ECO:0000256" key="5">
    <source>
        <dbReference type="ARBA" id="ARBA00023136"/>
    </source>
</evidence>
<name>A0A2V4PG40_9ACTN</name>
<dbReference type="AlphaFoldDB" id="A0A2V4PG40"/>
<keyword evidence="3 6" id="KW-0812">Transmembrane</keyword>
<evidence type="ECO:0000256" key="4">
    <source>
        <dbReference type="ARBA" id="ARBA00022989"/>
    </source>
</evidence>
<feature type="transmembrane region" description="Helical" evidence="6">
    <location>
        <begin position="12"/>
        <end position="33"/>
    </location>
</feature>
<protein>
    <recommendedName>
        <fullName evidence="11">SHOCT domain-containing protein</fullName>
    </recommendedName>
</protein>
<evidence type="ECO:0008006" key="11">
    <source>
        <dbReference type="Google" id="ProtNLM"/>
    </source>
</evidence>
<evidence type="ECO:0000259" key="7">
    <source>
        <dbReference type="Pfam" id="PF09851"/>
    </source>
</evidence>
<feature type="transmembrane region" description="Helical" evidence="6">
    <location>
        <begin position="45"/>
        <end position="64"/>
    </location>
</feature>
<accession>A0A2V4PG40</accession>
<dbReference type="InterPro" id="IPR027379">
    <property type="entry name" value="CLS_N"/>
</dbReference>
<dbReference type="Proteomes" id="UP000248039">
    <property type="component" value="Unassembled WGS sequence"/>
</dbReference>
<evidence type="ECO:0000256" key="3">
    <source>
        <dbReference type="ARBA" id="ARBA00022692"/>
    </source>
</evidence>
<evidence type="ECO:0000256" key="1">
    <source>
        <dbReference type="ARBA" id="ARBA00004651"/>
    </source>
</evidence>
<comment type="caution">
    <text evidence="9">The sequence shown here is derived from an EMBL/GenBank/DDBJ whole genome shotgun (WGS) entry which is preliminary data.</text>
</comment>
<sequence>MDHPLLNAFWMMLWFFLWIMWLFLLFKIVMDIFRSHDMGGWGKAGWLVFVIVLPFLGVLVYLIARGGSMGDRDAQEAARREKAAQDYIRQAAVGGGGGNGAVDQLTKLAELKAKGELTQEEFDRAKAKLLAA</sequence>
<dbReference type="OrthoDB" id="7596142at2"/>
<feature type="domain" description="SHOCT" evidence="7">
    <location>
        <begin position="103"/>
        <end position="130"/>
    </location>
</feature>
<evidence type="ECO:0000313" key="9">
    <source>
        <dbReference type="EMBL" id="PYC82662.1"/>
    </source>
</evidence>